<feature type="region of interest" description="Disordered" evidence="1">
    <location>
        <begin position="1"/>
        <end position="20"/>
    </location>
</feature>
<reference evidence="2 3" key="1">
    <citation type="submission" date="2018-08" db="EMBL/GenBank/DDBJ databases">
        <title>Genomic investigation of the strawberry pathogen Phytophthora fragariae indicates pathogenicity is determined by transcriptional variation in three key races.</title>
        <authorList>
            <person name="Adams T.M."/>
            <person name="Armitage A.D."/>
            <person name="Sobczyk M.K."/>
            <person name="Bates H.J."/>
            <person name="Dunwell J.M."/>
            <person name="Nellist C.F."/>
            <person name="Harrison R.J."/>
        </authorList>
    </citation>
    <scope>NUCLEOTIDE SEQUENCE [LARGE SCALE GENOMIC DNA]</scope>
    <source>
        <strain evidence="2 3">SCRP333</strain>
    </source>
</reference>
<evidence type="ECO:0000313" key="3">
    <source>
        <dbReference type="Proteomes" id="UP000434957"/>
    </source>
</evidence>
<dbReference type="Proteomes" id="UP000434957">
    <property type="component" value="Unassembled WGS sequence"/>
</dbReference>
<protein>
    <submittedName>
        <fullName evidence="2">Uncharacterized protein</fullName>
    </submittedName>
</protein>
<organism evidence="2 3">
    <name type="scientific">Phytophthora rubi</name>
    <dbReference type="NCBI Taxonomy" id="129364"/>
    <lineage>
        <taxon>Eukaryota</taxon>
        <taxon>Sar</taxon>
        <taxon>Stramenopiles</taxon>
        <taxon>Oomycota</taxon>
        <taxon>Peronosporomycetes</taxon>
        <taxon>Peronosporales</taxon>
        <taxon>Peronosporaceae</taxon>
        <taxon>Phytophthora</taxon>
    </lineage>
</organism>
<sequence length="41" mass="4289">MNWVQREEAQAVGRAAGGGTETVSVALRELDCDGPGQRGTD</sequence>
<accession>A0A6A4AYQ7</accession>
<dbReference type="AlphaFoldDB" id="A0A6A4AYQ7"/>
<gene>
    <name evidence="2" type="ORF">PR003_g32226</name>
</gene>
<name>A0A6A4AYQ7_9STRA</name>
<keyword evidence="3" id="KW-1185">Reference proteome</keyword>
<dbReference type="EMBL" id="QXFT01007535">
    <property type="protein sequence ID" value="KAE9266138.1"/>
    <property type="molecule type" value="Genomic_DNA"/>
</dbReference>
<proteinExistence type="predicted"/>
<evidence type="ECO:0000313" key="2">
    <source>
        <dbReference type="EMBL" id="KAE9266138.1"/>
    </source>
</evidence>
<comment type="caution">
    <text evidence="2">The sequence shown here is derived from an EMBL/GenBank/DDBJ whole genome shotgun (WGS) entry which is preliminary data.</text>
</comment>
<evidence type="ECO:0000256" key="1">
    <source>
        <dbReference type="SAM" id="MobiDB-lite"/>
    </source>
</evidence>